<keyword evidence="1" id="KW-0472">Membrane</keyword>
<keyword evidence="1" id="KW-0812">Transmembrane</keyword>
<dbReference type="Pfam" id="PF09577">
    <property type="entry name" value="Spore_YpjB"/>
    <property type="match status" value="1"/>
</dbReference>
<keyword evidence="3" id="KW-1185">Reference proteome</keyword>
<dbReference type="RefSeq" id="WP_343753110.1">
    <property type="nucleotide sequence ID" value="NZ_BAAADM010000054.1"/>
</dbReference>
<dbReference type="EMBL" id="BAAADM010000054">
    <property type="protein sequence ID" value="GAA0444357.1"/>
    <property type="molecule type" value="Genomic_DNA"/>
</dbReference>
<gene>
    <name evidence="2" type="ORF">GCM10008983_22170</name>
</gene>
<reference evidence="2 3" key="1">
    <citation type="journal article" date="2019" name="Int. J. Syst. Evol. Microbiol.">
        <title>The Global Catalogue of Microorganisms (GCM) 10K type strain sequencing project: providing services to taxonomists for standard genome sequencing and annotation.</title>
        <authorList>
            <consortium name="The Broad Institute Genomics Platform"/>
            <consortium name="The Broad Institute Genome Sequencing Center for Infectious Disease"/>
            <person name="Wu L."/>
            <person name="Ma J."/>
        </authorList>
    </citation>
    <scope>NUCLEOTIDE SEQUENCE [LARGE SCALE GENOMIC DNA]</scope>
    <source>
        <strain evidence="2 3">JCM 12149</strain>
    </source>
</reference>
<evidence type="ECO:0000313" key="2">
    <source>
        <dbReference type="EMBL" id="GAA0444357.1"/>
    </source>
</evidence>
<evidence type="ECO:0000313" key="3">
    <source>
        <dbReference type="Proteomes" id="UP001501459"/>
    </source>
</evidence>
<organism evidence="2 3">
    <name type="scientific">Lentibacillus halophilus</name>
    <dbReference type="NCBI Taxonomy" id="295065"/>
    <lineage>
        <taxon>Bacteria</taxon>
        <taxon>Bacillati</taxon>
        <taxon>Bacillota</taxon>
        <taxon>Bacilli</taxon>
        <taxon>Bacillales</taxon>
        <taxon>Bacillaceae</taxon>
        <taxon>Lentibacillus</taxon>
    </lineage>
</organism>
<dbReference type="Proteomes" id="UP001501459">
    <property type="component" value="Unassembled WGS sequence"/>
</dbReference>
<accession>A0ABN0ZE01</accession>
<evidence type="ECO:0008006" key="4">
    <source>
        <dbReference type="Google" id="ProtNLM"/>
    </source>
</evidence>
<protein>
    <recommendedName>
        <fullName evidence="4">Sporulation protein YpjB (SpoYpjB)</fullName>
    </recommendedName>
</protein>
<keyword evidence="1" id="KW-1133">Transmembrane helix</keyword>
<sequence>MNRMFVVRCILIAVSGVYISLLLRTPLLVSAEHSYTASKAAGDVKMIPFYWIVGIVGGSIAITLTYVGWKKYKAEAKKQTDDDENS</sequence>
<dbReference type="InterPro" id="IPR014231">
    <property type="entry name" value="Spore_YpjB"/>
</dbReference>
<feature type="transmembrane region" description="Helical" evidence="1">
    <location>
        <begin position="47"/>
        <end position="69"/>
    </location>
</feature>
<proteinExistence type="predicted"/>
<evidence type="ECO:0000256" key="1">
    <source>
        <dbReference type="SAM" id="Phobius"/>
    </source>
</evidence>
<name>A0ABN0ZE01_9BACI</name>
<comment type="caution">
    <text evidence="2">The sequence shown here is derived from an EMBL/GenBank/DDBJ whole genome shotgun (WGS) entry which is preliminary data.</text>
</comment>